<evidence type="ECO:0000256" key="1">
    <source>
        <dbReference type="SAM" id="Coils"/>
    </source>
</evidence>
<evidence type="ECO:0000313" key="5">
    <source>
        <dbReference type="Proteomes" id="UP001219518"/>
    </source>
</evidence>
<name>A0AAE1H970_9NEOP</name>
<dbReference type="Pfam" id="PF03372">
    <property type="entry name" value="Exo_endo_phos"/>
    <property type="match status" value="1"/>
</dbReference>
<dbReference type="PANTHER" id="PTHR47510:SF3">
    <property type="entry name" value="ENDO_EXONUCLEASE_PHOSPHATASE DOMAIN-CONTAINING PROTEIN"/>
    <property type="match status" value="1"/>
</dbReference>
<organism evidence="4 5">
    <name type="scientific">Frankliniella fusca</name>
    <dbReference type="NCBI Taxonomy" id="407009"/>
    <lineage>
        <taxon>Eukaryota</taxon>
        <taxon>Metazoa</taxon>
        <taxon>Ecdysozoa</taxon>
        <taxon>Arthropoda</taxon>
        <taxon>Hexapoda</taxon>
        <taxon>Insecta</taxon>
        <taxon>Pterygota</taxon>
        <taxon>Neoptera</taxon>
        <taxon>Paraneoptera</taxon>
        <taxon>Thysanoptera</taxon>
        <taxon>Terebrantia</taxon>
        <taxon>Thripoidea</taxon>
        <taxon>Thripidae</taxon>
        <taxon>Frankliniella</taxon>
    </lineage>
</organism>
<proteinExistence type="predicted"/>
<evidence type="ECO:0000256" key="2">
    <source>
        <dbReference type="SAM" id="MobiDB-lite"/>
    </source>
</evidence>
<dbReference type="Gene3D" id="3.60.10.10">
    <property type="entry name" value="Endonuclease/exonuclease/phosphatase"/>
    <property type="match status" value="1"/>
</dbReference>
<dbReference type="InterPro" id="IPR005135">
    <property type="entry name" value="Endo/exonuclease/phosphatase"/>
</dbReference>
<evidence type="ECO:0000313" key="4">
    <source>
        <dbReference type="EMBL" id="KAK3917081.1"/>
    </source>
</evidence>
<dbReference type="PANTHER" id="PTHR47510">
    <property type="entry name" value="REVERSE TRANSCRIPTASE DOMAIN-CONTAINING PROTEIN"/>
    <property type="match status" value="1"/>
</dbReference>
<keyword evidence="4" id="KW-0548">Nucleotidyltransferase</keyword>
<gene>
    <name evidence="4" type="ORF">KUF71_006700</name>
</gene>
<feature type="coiled-coil region" evidence="1">
    <location>
        <begin position="43"/>
        <end position="77"/>
    </location>
</feature>
<keyword evidence="4" id="KW-0808">Transferase</keyword>
<comment type="caution">
    <text evidence="4">The sequence shown here is derived from an EMBL/GenBank/DDBJ whole genome shotgun (WGS) entry which is preliminary data.</text>
</comment>
<sequence>MTRQSVSAVKEALREVLLEGGTINQLADSLFSVIEVRLKDVIAAAVQEQCEALENRVISAEKEIEKLRAANAKVNKLILSRTDELEQYNRRNSIRIFGVTEKEGEDVEQVVRDVFSCNLNYDLLSRAVCRMHRTGRPPPKQTTRGSGGAAEAPPPRPILVKFTSYGFRREVFALKKYLKGTRIVILEDLTKEPVYMAFHRGDVYNLHEYVRGISTKYPKNLKIVTINAQSLHNEAHFTEFHLTFVNSGIDVVCVSETFFKQNSETNIPGYKTLHVDRKNRGGGGVAVFVADHIPVTLLLSSDGDENVPEYILVNLGLPTGNVLLACMYRPPHICGLDAFIDNMYLYLPHFKHVILCGDLNARFGSQSDETALVNNTLQLCNVECLPFDNTYHTETCSSYLDVLASNSNNLVLDHGQTSAPGFSAHDLLYAVFDFCNPRPTKKKILYRDFKNINTVELLRDAEEQAWQDVYYQQDINGKVNTFNAILTGLFDKHAPIRSVNCKHNPQPWITPDIRKLLNARDKARMKFKATKNPSDRDKFVMLRNKAKQECRNAKIKHFHGIFENAKTSKDTWAAIRSLGIKKNGPPADTDLPVSPNELNQHYASVASVKDAELVSNTVKKYQGATRAPEGAFYFKYVKPEEIIEAVISPSEQCVP</sequence>
<dbReference type="AlphaFoldDB" id="A0AAE1H970"/>
<dbReference type="GO" id="GO:0003964">
    <property type="term" value="F:RNA-directed DNA polymerase activity"/>
    <property type="evidence" value="ECO:0007669"/>
    <property type="project" value="UniProtKB-KW"/>
</dbReference>
<keyword evidence="5" id="KW-1185">Reference proteome</keyword>
<feature type="domain" description="Endonuclease/exonuclease/phosphatase" evidence="3">
    <location>
        <begin position="225"/>
        <end position="402"/>
    </location>
</feature>
<accession>A0AAE1H970</accession>
<keyword evidence="4" id="KW-0695">RNA-directed DNA polymerase</keyword>
<dbReference type="EMBL" id="JAHWGI010000685">
    <property type="protein sequence ID" value="KAK3917081.1"/>
    <property type="molecule type" value="Genomic_DNA"/>
</dbReference>
<evidence type="ECO:0000259" key="3">
    <source>
        <dbReference type="Pfam" id="PF03372"/>
    </source>
</evidence>
<dbReference type="Proteomes" id="UP001219518">
    <property type="component" value="Unassembled WGS sequence"/>
</dbReference>
<reference evidence="4" key="2">
    <citation type="journal article" date="2023" name="BMC Genomics">
        <title>Pest status, molecular evolution, and epigenetic factors derived from the genome assembly of Frankliniella fusca, a thysanopteran phytovirus vector.</title>
        <authorList>
            <person name="Catto M.A."/>
            <person name="Labadie P.E."/>
            <person name="Jacobson A.L."/>
            <person name="Kennedy G.G."/>
            <person name="Srinivasan R."/>
            <person name="Hunt B.G."/>
        </authorList>
    </citation>
    <scope>NUCLEOTIDE SEQUENCE</scope>
    <source>
        <strain evidence="4">PL_HMW_Pooled</strain>
    </source>
</reference>
<protein>
    <submittedName>
        <fullName evidence="4">RNA-directed DNA polymerase from mobile element jockey</fullName>
    </submittedName>
</protein>
<dbReference type="SUPFAM" id="SSF56219">
    <property type="entry name" value="DNase I-like"/>
    <property type="match status" value="1"/>
</dbReference>
<dbReference type="Gene3D" id="3.30.70.1820">
    <property type="entry name" value="L1 transposable element, RRM domain"/>
    <property type="match status" value="1"/>
</dbReference>
<feature type="region of interest" description="Disordered" evidence="2">
    <location>
        <begin position="132"/>
        <end position="155"/>
    </location>
</feature>
<reference evidence="4" key="1">
    <citation type="submission" date="2021-07" db="EMBL/GenBank/DDBJ databases">
        <authorList>
            <person name="Catto M.A."/>
            <person name="Jacobson A."/>
            <person name="Kennedy G."/>
            <person name="Labadie P."/>
            <person name="Hunt B.G."/>
            <person name="Srinivasan R."/>
        </authorList>
    </citation>
    <scope>NUCLEOTIDE SEQUENCE</scope>
    <source>
        <strain evidence="4">PL_HMW_Pooled</strain>
        <tissue evidence="4">Head</tissue>
    </source>
</reference>
<keyword evidence="1" id="KW-0175">Coiled coil</keyword>
<dbReference type="InterPro" id="IPR036691">
    <property type="entry name" value="Endo/exonu/phosph_ase_sf"/>
</dbReference>